<feature type="compositionally biased region" description="Basic and acidic residues" evidence="1">
    <location>
        <begin position="121"/>
        <end position="139"/>
    </location>
</feature>
<keyword evidence="2" id="KW-0472">Membrane</keyword>
<organism evidence="3 4">
    <name type="scientific">Trichogramma brassicae</name>
    <dbReference type="NCBI Taxonomy" id="86971"/>
    <lineage>
        <taxon>Eukaryota</taxon>
        <taxon>Metazoa</taxon>
        <taxon>Ecdysozoa</taxon>
        <taxon>Arthropoda</taxon>
        <taxon>Hexapoda</taxon>
        <taxon>Insecta</taxon>
        <taxon>Pterygota</taxon>
        <taxon>Neoptera</taxon>
        <taxon>Endopterygota</taxon>
        <taxon>Hymenoptera</taxon>
        <taxon>Apocrita</taxon>
        <taxon>Proctotrupomorpha</taxon>
        <taxon>Chalcidoidea</taxon>
        <taxon>Trichogrammatidae</taxon>
        <taxon>Trichogramma</taxon>
    </lineage>
</organism>
<protein>
    <recommendedName>
        <fullName evidence="5">Transmembrane protein</fullName>
    </recommendedName>
</protein>
<keyword evidence="2" id="KW-0812">Transmembrane</keyword>
<feature type="transmembrane region" description="Helical" evidence="2">
    <location>
        <begin position="186"/>
        <end position="207"/>
    </location>
</feature>
<dbReference type="EMBL" id="CADCXV010000828">
    <property type="protein sequence ID" value="CAB0036767.1"/>
    <property type="molecule type" value="Genomic_DNA"/>
</dbReference>
<sequence length="208" mass="23615">MLQELPSSTRGVRIRKIRVGLTKSSRYPRLIREGESLFCQRQLCRRFIIEINRVKDVVHAQARDVSSRTLCKLIRQRERGKKPQVRENFARAADAAGRARETSQLSAAECSGGIGNSAKQQGEKKSHTQKEKERERETKEMWFRDKRDLQCFHARAVAHWTARTTLAYRAARDCARTCAIAMQCNAAAAAACVIGVFVCICTAFTHIY</sequence>
<accession>A0A6H5IQ41</accession>
<gene>
    <name evidence="3" type="ORF">TBRA_LOCUS8619</name>
</gene>
<keyword evidence="4" id="KW-1185">Reference proteome</keyword>
<keyword evidence="2" id="KW-1133">Transmembrane helix</keyword>
<dbReference type="Proteomes" id="UP000479190">
    <property type="component" value="Unassembled WGS sequence"/>
</dbReference>
<reference evidence="3 4" key="1">
    <citation type="submission" date="2020-02" db="EMBL/GenBank/DDBJ databases">
        <authorList>
            <person name="Ferguson B K."/>
        </authorList>
    </citation>
    <scope>NUCLEOTIDE SEQUENCE [LARGE SCALE GENOMIC DNA]</scope>
</reference>
<proteinExistence type="predicted"/>
<evidence type="ECO:0008006" key="5">
    <source>
        <dbReference type="Google" id="ProtNLM"/>
    </source>
</evidence>
<dbReference type="AlphaFoldDB" id="A0A6H5IQ41"/>
<feature type="region of interest" description="Disordered" evidence="1">
    <location>
        <begin position="110"/>
        <end position="139"/>
    </location>
</feature>
<evidence type="ECO:0000313" key="4">
    <source>
        <dbReference type="Proteomes" id="UP000479190"/>
    </source>
</evidence>
<evidence type="ECO:0000313" key="3">
    <source>
        <dbReference type="EMBL" id="CAB0036767.1"/>
    </source>
</evidence>
<name>A0A6H5IQ41_9HYME</name>
<evidence type="ECO:0000256" key="2">
    <source>
        <dbReference type="SAM" id="Phobius"/>
    </source>
</evidence>
<evidence type="ECO:0000256" key="1">
    <source>
        <dbReference type="SAM" id="MobiDB-lite"/>
    </source>
</evidence>